<accession>W5T8L6</accession>
<dbReference type="OrthoDB" id="5175311at2"/>
<dbReference type="STRING" id="1415166.NONO_c06520"/>
<dbReference type="PATRIC" id="fig|1415166.3.peg.666"/>
<gene>
    <name evidence="1" type="ORF">NONO_c06520</name>
</gene>
<dbReference type="AlphaFoldDB" id="W5T8L6"/>
<dbReference type="eggNOG" id="ENOG5030HF4">
    <property type="taxonomic scope" value="Bacteria"/>
</dbReference>
<dbReference type="EMBL" id="CP006850">
    <property type="protein sequence ID" value="AHH15464.1"/>
    <property type="molecule type" value="Genomic_DNA"/>
</dbReference>
<evidence type="ECO:0000313" key="1">
    <source>
        <dbReference type="EMBL" id="AHH15464.1"/>
    </source>
</evidence>
<reference evidence="1 2" key="1">
    <citation type="journal article" date="2014" name="Appl. Environ. Microbiol.">
        <title>Insights into the Microbial Degradation of Rubber and Gutta-Percha by Analysis of the Complete Genome of Nocardia nova SH22a.</title>
        <authorList>
            <person name="Luo Q."/>
            <person name="Hiessl S."/>
            <person name="Poehlein A."/>
            <person name="Daniel R."/>
            <person name="Steinbuchel A."/>
        </authorList>
    </citation>
    <scope>NUCLEOTIDE SEQUENCE [LARGE SCALE GENOMIC DNA]</scope>
    <source>
        <strain evidence="1">SH22a</strain>
    </source>
</reference>
<proteinExistence type="predicted"/>
<dbReference type="RefSeq" id="WP_025346990.1">
    <property type="nucleotide sequence ID" value="NZ_CP006850.1"/>
</dbReference>
<sequence>MSNSTPGILRLHPDHGSAVQRYVSDICRMQDRLRYRGLPSELATVEGVHVTDRHGVTTVVARTSDIPHRYLLGIAGFRLSQYVRVGFMSAEMAARDALFCEPLNTMNPDDWHVVCLDTDTGEMLGYVELASNGGPAESVRSKQRRLFPVEEVHGIDIFETVGAPADLNTENVREVKRMMHAETMSDRRLRYRVSIELILGLQWVCESTTPRVRAVIGDAEAHVALRHIVTVGLNPTVVGGTTPRLPAGHLLHPCYEIRELVEPFYGEVPADIGLRREVAEKVVSDPNILANLRLLVAQDMKSRVTRVDIGSAVEAV</sequence>
<protein>
    <submittedName>
        <fullName evidence="1">Uncharacterized protein</fullName>
    </submittedName>
</protein>
<evidence type="ECO:0000313" key="2">
    <source>
        <dbReference type="Proteomes" id="UP000019150"/>
    </source>
</evidence>
<dbReference type="Proteomes" id="UP000019150">
    <property type="component" value="Chromosome"/>
</dbReference>
<dbReference type="KEGG" id="nno:NONO_c06520"/>
<organism evidence="1 2">
    <name type="scientific">Nocardia nova SH22a</name>
    <dbReference type="NCBI Taxonomy" id="1415166"/>
    <lineage>
        <taxon>Bacteria</taxon>
        <taxon>Bacillati</taxon>
        <taxon>Actinomycetota</taxon>
        <taxon>Actinomycetes</taxon>
        <taxon>Mycobacteriales</taxon>
        <taxon>Nocardiaceae</taxon>
        <taxon>Nocardia</taxon>
    </lineage>
</organism>
<keyword evidence="2" id="KW-1185">Reference proteome</keyword>
<name>W5T8L6_9NOCA</name>
<dbReference type="HOGENOM" id="CLU_879498_0_0_11"/>